<evidence type="ECO:0000256" key="8">
    <source>
        <dbReference type="ARBA" id="ARBA00041606"/>
    </source>
</evidence>
<sequence length="1263" mass="140333">MMESRDSRRIGREGRRKRITNGMSVLISMDKMSVTFGILALVRGQMKNVAFGGERAGPGIEVKPKHEDRSDESLMDLHLGGNALSTPLNIGHEIVLVKKHCSECVQRDRPMGAVGHQLGTTMVTRRASLVVLLLIGSTLTAVGAATKKVSSLKDAETMEKNRKAFQSLGISDSDLTRLGEGDGGRKERVLTPGDEFTNEVEDENLPPEVHEQYLQGLTFLERGRPQGDEARTAAFRLIADAAEKGHKNAMKVMAFANLFGDDARWSINDAKESFTRLSKAGSPDATLGLGFMHATGLGVAKSSQAKALVYYSFAAQGGNPLAQMAMGYRYYAGVGVPASCEEALNYYQKVAELVANSVRFSTGLSIQRLRLTDEMEPTSNAQSTAHPMDNNLLEYYRFLADKGDVSAQLGLGQLFLSGGRGVEQNFDEANRYLTAAAEAGNAAAYAYLGKMYLDGTGATPQDNVTAFHFFLKSAEKSNQIGQAGLGIILFSLSAEQGWVDGQLYLGIMHYQGLGTVRDMKNALKYFQLASQNGHVLAFYNLAHMHSTGVGVVRSCTTAVEFYKNVAERGRWTEKMMQAYAAYKDKRPSEAAMKYLFLAELGYEQAQTNFAYILDKDEAGSLFPEERSEVLSRALHAWKRAAGQEYPTARVKLGDYFYYGLGTEPDYSEAAHHYKIAADRHLTAQAMFNLGYMHERGEGMTQDLYLAKRYYDSAMEHSPDAVVPSSLALAKLFMVFAGHKISETLLWRAAVESGADGHWDYYVMGAASRDHGPAAPVGVPTAATPRSSGLGDYDRVRMASLLPWNQIRTNTVNFFMRRTQGELWKTLTSVSKSGMKKGRKNTRQPIRNLQRFYRIGASPMKVQFPGLNAPITEKPGQALEMSIVEQTEEEMKAGPAAMRAELEAKNTKKRANREKLHPLERGFSGTQIVGQKLGPPPPNDNATFDDFESYCLEVKRTSNMTRVFGRVHTMSTLVFMGNGRGLAGYAVGKAPLHRTSTAIMNAMKMASRKLFYVQLHEDRTIYQDFYAECRNTRVFAQRRPAGFGLTCHPRLQKICEAIGIKDIYVKVEGSTKNYLALTHAFITGLLNQETFQQIAERKGLHVVEMSPSRHFLPEKIASPIVTGLKTEDELLPIDRLNLDDFYGEGRYPLRKPKPAPFYANLPSHLEAEWRKLPFRNHEQVMHRLLADDVVPRWTRDARRGWGARKSELALAGVEPLTTGIGLSHIVPKKDDKVSVQLNENVYTKRVKLQYEESNSLPEVSHRLE</sequence>
<dbReference type="InterPro" id="IPR006597">
    <property type="entry name" value="Sel1-like"/>
</dbReference>
<dbReference type="PANTHER" id="PTHR11102:SF147">
    <property type="entry name" value="SEL1L ADAPTOR SUBUNIT OF ERAD E3 UBIQUITIN LIGASE"/>
    <property type="match status" value="1"/>
</dbReference>
<dbReference type="PANTHER" id="PTHR11102">
    <property type="entry name" value="SEL-1-LIKE PROTEIN"/>
    <property type="match status" value="1"/>
</dbReference>
<accession>A0A8R1YZ33</accession>
<evidence type="ECO:0000256" key="10">
    <source>
        <dbReference type="RuleBase" id="RU003823"/>
    </source>
</evidence>
<dbReference type="GO" id="GO:0003735">
    <property type="term" value="F:structural constituent of ribosome"/>
    <property type="evidence" value="ECO:0007669"/>
    <property type="project" value="UniProtKB-UniRule"/>
</dbReference>
<dbReference type="InterPro" id="IPR020568">
    <property type="entry name" value="Ribosomal_Su5_D2-typ_SF"/>
</dbReference>
<dbReference type="GO" id="GO:0006412">
    <property type="term" value="P:translation"/>
    <property type="evidence" value="ECO:0007669"/>
    <property type="project" value="InterPro"/>
</dbReference>
<evidence type="ECO:0000256" key="3">
    <source>
        <dbReference type="ARBA" id="ARBA00022980"/>
    </source>
</evidence>
<protein>
    <recommendedName>
        <fullName evidence="7">Small ribosomal subunit protein uS5m</fullName>
    </recommendedName>
    <alternativeName>
        <fullName evidence="8">28S ribosomal protein S5, mitochondrial</fullName>
    </alternativeName>
</protein>
<comment type="similarity">
    <text evidence="6">Belongs to the sel-1 family.</text>
</comment>
<name>A0A2A6C177_PRIPA</name>
<evidence type="ECO:0000256" key="2">
    <source>
        <dbReference type="ARBA" id="ARBA00008945"/>
    </source>
</evidence>
<proteinExistence type="inferred from homology"/>
<reference evidence="12" key="2">
    <citation type="submission" date="2022-06" db="UniProtKB">
        <authorList>
            <consortium name="EnsemblMetazoa"/>
        </authorList>
    </citation>
    <scope>IDENTIFICATION</scope>
    <source>
        <strain evidence="12">PS312</strain>
    </source>
</reference>
<dbReference type="FunFam" id="3.30.160.20:FF:000022">
    <property type="entry name" value="28S ribosomal protein S5, mitochondrial"/>
    <property type="match status" value="1"/>
</dbReference>
<accession>A0A2A6C177</accession>
<dbReference type="EnsemblMetazoa" id="PPA41975.1">
    <property type="protein sequence ID" value="PPA41975.1"/>
    <property type="gene ID" value="WBGene00280344"/>
</dbReference>
<comment type="subcellular location">
    <subcellularLocation>
        <location evidence="1">Mitochondrion</location>
    </subcellularLocation>
</comment>
<keyword evidence="4" id="KW-0496">Mitochondrion</keyword>
<evidence type="ECO:0000313" key="12">
    <source>
        <dbReference type="EnsemblMetazoa" id="PPA41975.1"/>
    </source>
</evidence>
<dbReference type="GO" id="GO:0003723">
    <property type="term" value="F:RNA binding"/>
    <property type="evidence" value="ECO:0007669"/>
    <property type="project" value="InterPro"/>
</dbReference>
<dbReference type="SUPFAM" id="SSF81901">
    <property type="entry name" value="HCP-like"/>
    <property type="match status" value="4"/>
</dbReference>
<dbReference type="InterPro" id="IPR048584">
    <property type="entry name" value="Ribosomal_uS5m_N"/>
</dbReference>
<feature type="domain" description="S5 DRBM" evidence="11">
    <location>
        <begin position="946"/>
        <end position="1012"/>
    </location>
</feature>
<dbReference type="InterPro" id="IPR014721">
    <property type="entry name" value="Ribsml_uS5_D2-typ_fold_subgr"/>
</dbReference>
<dbReference type="Pfam" id="PF00333">
    <property type="entry name" value="Ribosomal_S5"/>
    <property type="match status" value="1"/>
</dbReference>
<dbReference type="FunFam" id="3.30.230.10:FF:000002">
    <property type="entry name" value="30S ribosomal protein S5"/>
    <property type="match status" value="1"/>
</dbReference>
<dbReference type="GO" id="GO:0005743">
    <property type="term" value="C:mitochondrial inner membrane"/>
    <property type="evidence" value="ECO:0007669"/>
    <property type="project" value="UniProtKB-ARBA"/>
</dbReference>
<dbReference type="Pfam" id="PF03719">
    <property type="entry name" value="Ribosomal_S5_C"/>
    <property type="match status" value="1"/>
</dbReference>
<dbReference type="GO" id="GO:0005789">
    <property type="term" value="C:endoplasmic reticulum membrane"/>
    <property type="evidence" value="ECO:0000318"/>
    <property type="project" value="GO_Central"/>
</dbReference>
<dbReference type="AlphaFoldDB" id="A0A2A6C177"/>
<dbReference type="Pfam" id="PF21251">
    <property type="entry name" value="Ribosomal_uS5m_N"/>
    <property type="match status" value="1"/>
</dbReference>
<evidence type="ECO:0000313" key="13">
    <source>
        <dbReference type="Proteomes" id="UP000005239"/>
    </source>
</evidence>
<dbReference type="InterPro" id="IPR013810">
    <property type="entry name" value="Ribosomal_uS5_N"/>
</dbReference>
<dbReference type="Gene3D" id="3.30.160.20">
    <property type="match status" value="1"/>
</dbReference>
<dbReference type="Gene3D" id="1.25.40.10">
    <property type="entry name" value="Tetratricopeptide repeat domain"/>
    <property type="match status" value="3"/>
</dbReference>
<keyword evidence="5 10" id="KW-0687">Ribonucleoprotein</keyword>
<evidence type="ECO:0000256" key="6">
    <source>
        <dbReference type="ARBA" id="ARBA00038101"/>
    </source>
</evidence>
<evidence type="ECO:0000256" key="7">
    <source>
        <dbReference type="ARBA" id="ARBA00039335"/>
    </source>
</evidence>
<keyword evidence="3 10" id="KW-0689">Ribosomal protein</keyword>
<dbReference type="GO" id="GO:0036503">
    <property type="term" value="P:ERAD pathway"/>
    <property type="evidence" value="ECO:0000318"/>
    <property type="project" value="GO_Central"/>
</dbReference>
<reference evidence="13" key="1">
    <citation type="journal article" date="2008" name="Nat. Genet.">
        <title>The Pristionchus pacificus genome provides a unique perspective on nematode lifestyle and parasitism.</title>
        <authorList>
            <person name="Dieterich C."/>
            <person name="Clifton S.W."/>
            <person name="Schuster L.N."/>
            <person name="Chinwalla A."/>
            <person name="Delehaunty K."/>
            <person name="Dinkelacker I."/>
            <person name="Fulton L."/>
            <person name="Fulton R."/>
            <person name="Godfrey J."/>
            <person name="Minx P."/>
            <person name="Mitreva M."/>
            <person name="Roeseler W."/>
            <person name="Tian H."/>
            <person name="Witte H."/>
            <person name="Yang S.P."/>
            <person name="Wilson R.K."/>
            <person name="Sommer R.J."/>
        </authorList>
    </citation>
    <scope>NUCLEOTIDE SEQUENCE [LARGE SCALE GENOMIC DNA]</scope>
    <source>
        <strain evidence="13">PS312</strain>
    </source>
</reference>
<dbReference type="SUPFAM" id="SSF54211">
    <property type="entry name" value="Ribosomal protein S5 domain 2-like"/>
    <property type="match status" value="1"/>
</dbReference>
<keyword evidence="13" id="KW-1185">Reference proteome</keyword>
<evidence type="ECO:0000256" key="9">
    <source>
        <dbReference type="ARBA" id="ARBA00062683"/>
    </source>
</evidence>
<dbReference type="InterPro" id="IPR050767">
    <property type="entry name" value="Sel1_AlgK"/>
</dbReference>
<evidence type="ECO:0000256" key="4">
    <source>
        <dbReference type="ARBA" id="ARBA00023128"/>
    </source>
</evidence>
<dbReference type="SMART" id="SM00671">
    <property type="entry name" value="SEL1"/>
    <property type="match status" value="8"/>
</dbReference>
<dbReference type="InterPro" id="IPR005324">
    <property type="entry name" value="Ribosomal_uS5_C"/>
</dbReference>
<gene>
    <name evidence="12" type="primary">WBGene00280344</name>
</gene>
<dbReference type="SUPFAM" id="SSF54768">
    <property type="entry name" value="dsRNA-binding domain-like"/>
    <property type="match status" value="1"/>
</dbReference>
<dbReference type="InterPro" id="IPR011990">
    <property type="entry name" value="TPR-like_helical_dom_sf"/>
</dbReference>
<dbReference type="Proteomes" id="UP000005239">
    <property type="component" value="Unassembled WGS sequence"/>
</dbReference>
<comment type="similarity">
    <text evidence="2 10">Belongs to the universal ribosomal protein uS5 family.</text>
</comment>
<evidence type="ECO:0000256" key="1">
    <source>
        <dbReference type="ARBA" id="ARBA00004173"/>
    </source>
</evidence>
<dbReference type="GO" id="GO:0005763">
    <property type="term" value="C:mitochondrial small ribosomal subunit"/>
    <property type="evidence" value="ECO:0007669"/>
    <property type="project" value="UniProtKB-ARBA"/>
</dbReference>
<evidence type="ECO:0000256" key="5">
    <source>
        <dbReference type="ARBA" id="ARBA00023274"/>
    </source>
</evidence>
<organism evidence="12 13">
    <name type="scientific">Pristionchus pacificus</name>
    <name type="common">Parasitic nematode worm</name>
    <dbReference type="NCBI Taxonomy" id="54126"/>
    <lineage>
        <taxon>Eukaryota</taxon>
        <taxon>Metazoa</taxon>
        <taxon>Ecdysozoa</taxon>
        <taxon>Nematoda</taxon>
        <taxon>Chromadorea</taxon>
        <taxon>Rhabditida</taxon>
        <taxon>Rhabditina</taxon>
        <taxon>Diplogasteromorpha</taxon>
        <taxon>Diplogasteroidea</taxon>
        <taxon>Neodiplogasteridae</taxon>
        <taxon>Pristionchus</taxon>
    </lineage>
</organism>
<dbReference type="PROSITE" id="PS50881">
    <property type="entry name" value="S5_DSRBD"/>
    <property type="match status" value="1"/>
</dbReference>
<comment type="subunit">
    <text evidence="9">Component of the mitochondrial ribosome small subunit (28S) which comprises a 12S rRNA and about 30 distinct proteins.</text>
</comment>
<dbReference type="Gene3D" id="3.30.230.10">
    <property type="match status" value="1"/>
</dbReference>
<dbReference type="Pfam" id="PF08238">
    <property type="entry name" value="Sel1"/>
    <property type="match status" value="8"/>
</dbReference>
<evidence type="ECO:0000259" key="11">
    <source>
        <dbReference type="PROSITE" id="PS50881"/>
    </source>
</evidence>